<feature type="region of interest" description="Disordered" evidence="1">
    <location>
        <begin position="38"/>
        <end position="78"/>
    </location>
</feature>
<evidence type="ECO:0000313" key="2">
    <source>
        <dbReference type="EMBL" id="KFD19179.1"/>
    </source>
</evidence>
<proteinExistence type="predicted"/>
<evidence type="ECO:0000256" key="1">
    <source>
        <dbReference type="SAM" id="MobiDB-lite"/>
    </source>
</evidence>
<comment type="caution">
    <text evidence="2">The sequence shown here is derived from an EMBL/GenBank/DDBJ whole genome shotgun (WGS) entry which is preliminary data.</text>
</comment>
<evidence type="ECO:0000313" key="3">
    <source>
        <dbReference type="Proteomes" id="UP000028602"/>
    </source>
</evidence>
<dbReference type="Proteomes" id="UP000028602">
    <property type="component" value="Unassembled WGS sequence"/>
</dbReference>
<accession>A0A085JFD3</accession>
<dbReference type="AlphaFoldDB" id="A0A085JFD3"/>
<gene>
    <name evidence="2" type="ORF">GTPT_1966</name>
</gene>
<name>A0A085JFD3_9GAMM</name>
<organism evidence="2 3">
    <name type="scientific">Tatumella ptyseos ATCC 33301</name>
    <dbReference type="NCBI Taxonomy" id="1005995"/>
    <lineage>
        <taxon>Bacteria</taxon>
        <taxon>Pseudomonadati</taxon>
        <taxon>Pseudomonadota</taxon>
        <taxon>Gammaproteobacteria</taxon>
        <taxon>Enterobacterales</taxon>
        <taxon>Erwiniaceae</taxon>
        <taxon>Tatumella</taxon>
    </lineage>
</organism>
<reference evidence="2 3" key="1">
    <citation type="submission" date="2014-05" db="EMBL/GenBank/DDBJ databases">
        <title>ATOL: Assembling a taxonomically balanced genome-scale reconstruction of the evolutionary history of the Enterobacteriaceae.</title>
        <authorList>
            <person name="Plunkett G.III."/>
            <person name="Neeno-Eckwall E.C."/>
            <person name="Glasner J.D."/>
            <person name="Perna N.T."/>
        </authorList>
    </citation>
    <scope>NUCLEOTIDE SEQUENCE [LARGE SCALE GENOMIC DNA]</scope>
    <source>
        <strain evidence="2 3">ATCC 33301</strain>
    </source>
</reference>
<sequence length="78" mass="8561">MCRSSGPDGPLLFTDLTPTFQNRNTAVRFRQSVNLARRQSGSQAVRQSGSQAVRQSGSQAVRQSGSQENINRMLHAQT</sequence>
<dbReference type="EMBL" id="JMPR01000033">
    <property type="protein sequence ID" value="KFD19179.1"/>
    <property type="molecule type" value="Genomic_DNA"/>
</dbReference>
<keyword evidence="3" id="KW-1185">Reference proteome</keyword>
<protein>
    <submittedName>
        <fullName evidence="2">Uncharacterized protein</fullName>
    </submittedName>
</protein>